<dbReference type="OrthoDB" id="414945at2759"/>
<dbReference type="EMBL" id="QJKJ01001094">
    <property type="protein sequence ID" value="RDY09229.1"/>
    <property type="molecule type" value="Genomic_DNA"/>
</dbReference>
<comment type="caution">
    <text evidence="1">The sequence shown here is derived from an EMBL/GenBank/DDBJ whole genome shotgun (WGS) entry which is preliminary data.</text>
</comment>
<name>A0A371I2K1_MUCPR</name>
<accession>A0A371I2K1</accession>
<dbReference type="STRING" id="157652.A0A371I2K1"/>
<evidence type="ECO:0000313" key="2">
    <source>
        <dbReference type="Proteomes" id="UP000257109"/>
    </source>
</evidence>
<dbReference type="PANTHER" id="PTHR11439">
    <property type="entry name" value="GAG-POL-RELATED RETROTRANSPOSON"/>
    <property type="match status" value="1"/>
</dbReference>
<sequence length="181" mass="20623">MLLVWFANLCMIPRKDTFRQLKGSFSTLSMGIYTNVDCAGLVVDRRSTSGYCMFLGGNVVTWRSKKQIWLLDLVQKQNFKPQHTMKIILNDFKVKYEGPIKFFCDNKLAISIAHNPFQPNRTKHIDIDKHSIKQKLNSGLVATTHVPIGLQVIDIFSKGLPTTRFQELNGKLGMTDIHLPT</sequence>
<dbReference type="CDD" id="cd09272">
    <property type="entry name" value="RNase_HI_RT_Ty1"/>
    <property type="match status" value="1"/>
</dbReference>
<dbReference type="Proteomes" id="UP000257109">
    <property type="component" value="Unassembled WGS sequence"/>
</dbReference>
<organism evidence="1 2">
    <name type="scientific">Mucuna pruriens</name>
    <name type="common">Velvet bean</name>
    <name type="synonym">Dolichos pruriens</name>
    <dbReference type="NCBI Taxonomy" id="157652"/>
    <lineage>
        <taxon>Eukaryota</taxon>
        <taxon>Viridiplantae</taxon>
        <taxon>Streptophyta</taxon>
        <taxon>Embryophyta</taxon>
        <taxon>Tracheophyta</taxon>
        <taxon>Spermatophyta</taxon>
        <taxon>Magnoliopsida</taxon>
        <taxon>eudicotyledons</taxon>
        <taxon>Gunneridae</taxon>
        <taxon>Pentapetalae</taxon>
        <taxon>rosids</taxon>
        <taxon>fabids</taxon>
        <taxon>Fabales</taxon>
        <taxon>Fabaceae</taxon>
        <taxon>Papilionoideae</taxon>
        <taxon>50 kb inversion clade</taxon>
        <taxon>NPAAA clade</taxon>
        <taxon>indigoferoid/millettioid clade</taxon>
        <taxon>Phaseoleae</taxon>
        <taxon>Mucuna</taxon>
    </lineage>
</organism>
<evidence type="ECO:0000313" key="1">
    <source>
        <dbReference type="EMBL" id="RDY09229.1"/>
    </source>
</evidence>
<feature type="non-terminal residue" evidence="1">
    <location>
        <position position="1"/>
    </location>
</feature>
<keyword evidence="2" id="KW-1185">Reference proteome</keyword>
<reference evidence="1" key="1">
    <citation type="submission" date="2018-05" db="EMBL/GenBank/DDBJ databases">
        <title>Draft genome of Mucuna pruriens seed.</title>
        <authorList>
            <person name="Nnadi N.E."/>
            <person name="Vos R."/>
            <person name="Hasami M.H."/>
            <person name="Devisetty U.K."/>
            <person name="Aguiy J.C."/>
        </authorList>
    </citation>
    <scope>NUCLEOTIDE SEQUENCE [LARGE SCALE GENOMIC DNA]</scope>
    <source>
        <strain evidence="1">JCA_2017</strain>
    </source>
</reference>
<protein>
    <submittedName>
        <fullName evidence="1">Copia protein</fullName>
    </submittedName>
</protein>
<dbReference type="PANTHER" id="PTHR11439:SF440">
    <property type="entry name" value="INTEGRASE CATALYTIC DOMAIN-CONTAINING PROTEIN"/>
    <property type="match status" value="1"/>
</dbReference>
<dbReference type="AlphaFoldDB" id="A0A371I2K1"/>
<proteinExistence type="predicted"/>
<gene>
    <name evidence="1" type="primary">GIP</name>
    <name evidence="1" type="ORF">CR513_06438</name>
</gene>